<name>A0AAV8ZKQ4_9CUCU</name>
<protein>
    <recommendedName>
        <fullName evidence="3">Immunoglobulin V-set domain-containing protein</fullName>
    </recommendedName>
</protein>
<dbReference type="Gene3D" id="2.60.40.10">
    <property type="entry name" value="Immunoglobulins"/>
    <property type="match status" value="1"/>
</dbReference>
<dbReference type="EMBL" id="JANEYF010001323">
    <property type="protein sequence ID" value="KAJ8964697.1"/>
    <property type="molecule type" value="Genomic_DNA"/>
</dbReference>
<evidence type="ECO:0000313" key="1">
    <source>
        <dbReference type="EMBL" id="KAJ8964697.1"/>
    </source>
</evidence>
<dbReference type="Proteomes" id="UP001162156">
    <property type="component" value="Unassembled WGS sequence"/>
</dbReference>
<evidence type="ECO:0008006" key="3">
    <source>
        <dbReference type="Google" id="ProtNLM"/>
    </source>
</evidence>
<keyword evidence="2" id="KW-1185">Reference proteome</keyword>
<accession>A0AAV8ZKQ4</accession>
<evidence type="ECO:0000313" key="2">
    <source>
        <dbReference type="Proteomes" id="UP001162156"/>
    </source>
</evidence>
<sequence>MNNSTNLISEQLFCLLSAAMETELLAHVGTTVALPCKLDVNQCGQLHSVKWYKDSNRVYVLSHAGQGRSEEER</sequence>
<gene>
    <name evidence="1" type="ORF">NQ314_004688</name>
</gene>
<dbReference type="InterPro" id="IPR013783">
    <property type="entry name" value="Ig-like_fold"/>
</dbReference>
<comment type="caution">
    <text evidence="1">The sequence shown here is derived from an EMBL/GenBank/DDBJ whole genome shotgun (WGS) entry which is preliminary data.</text>
</comment>
<proteinExistence type="predicted"/>
<reference evidence="1" key="1">
    <citation type="journal article" date="2023" name="Insect Mol. Biol.">
        <title>Genome sequencing provides insights into the evolution of gene families encoding plant cell wall-degrading enzymes in longhorned beetles.</title>
        <authorList>
            <person name="Shin N.R."/>
            <person name="Okamura Y."/>
            <person name="Kirsch R."/>
            <person name="Pauchet Y."/>
        </authorList>
    </citation>
    <scope>NUCLEOTIDE SEQUENCE</scope>
    <source>
        <strain evidence="1">RBIC_L_NR</strain>
    </source>
</reference>
<organism evidence="1 2">
    <name type="scientific">Rhamnusium bicolor</name>
    <dbReference type="NCBI Taxonomy" id="1586634"/>
    <lineage>
        <taxon>Eukaryota</taxon>
        <taxon>Metazoa</taxon>
        <taxon>Ecdysozoa</taxon>
        <taxon>Arthropoda</taxon>
        <taxon>Hexapoda</taxon>
        <taxon>Insecta</taxon>
        <taxon>Pterygota</taxon>
        <taxon>Neoptera</taxon>
        <taxon>Endopterygota</taxon>
        <taxon>Coleoptera</taxon>
        <taxon>Polyphaga</taxon>
        <taxon>Cucujiformia</taxon>
        <taxon>Chrysomeloidea</taxon>
        <taxon>Cerambycidae</taxon>
        <taxon>Lepturinae</taxon>
        <taxon>Rhagiini</taxon>
        <taxon>Rhamnusium</taxon>
    </lineage>
</organism>
<dbReference type="AlphaFoldDB" id="A0AAV8ZKQ4"/>